<dbReference type="OrthoDB" id="9810913at2"/>
<dbReference type="GO" id="GO:0000271">
    <property type="term" value="P:polysaccharide biosynthetic process"/>
    <property type="evidence" value="ECO:0007669"/>
    <property type="project" value="TreeGrafter"/>
</dbReference>
<keyword evidence="2 3" id="KW-0663">Pyridoxal phosphate</keyword>
<gene>
    <name evidence="4" type="ORF">SAMN05421790_12112</name>
</gene>
<name>A0A1N7Q8P1_9BACL</name>
<feature type="active site" description="Proton acceptor" evidence="1">
    <location>
        <position position="181"/>
    </location>
</feature>
<accession>A0A1N7Q8P1</accession>
<dbReference type="PANTHER" id="PTHR30244:SF39">
    <property type="entry name" value="BLR3650 PROTEIN"/>
    <property type="match status" value="1"/>
</dbReference>
<dbReference type="Gene3D" id="3.40.640.10">
    <property type="entry name" value="Type I PLP-dependent aspartate aminotransferase-like (Major domain)"/>
    <property type="match status" value="1"/>
</dbReference>
<dbReference type="GO" id="GO:0008483">
    <property type="term" value="F:transaminase activity"/>
    <property type="evidence" value="ECO:0007669"/>
    <property type="project" value="TreeGrafter"/>
</dbReference>
<sequence>MVIPLSKPDISTLEKKYVLEALDSGQLSFGPKLKRFEESFCRRFNVLYALAMNSGTSALHIAVKTLGLSAGDEIITTPFSFIASSNCFVYEGVRPSFVDIDPRTLNMDVSQIEQAITSKTKAILVVHLFGQPCDMDPILSVAKKHNLFVIEDACEAIGSKWKGKSVGTLGDVGVFAFYPNKQLTTGEGGMLITNNWRVYELASSLRNQGRGLNSGWLNHEVIGYNYRMSDLQAAVGLAQMERLTEMLKKREDVAGHYLELIGQYGLPISTPFIHPHCTMSWFVFIVILPKGADRKKIMDFLMQKGIQTRPYFPAIHLQQSYINRFAFCKGDFPITEEMAERTLAIPFYNQLSATEQKYVVEQLAFALVREDNNG</sequence>
<dbReference type="EMBL" id="FTOD01000021">
    <property type="protein sequence ID" value="SIT19213.1"/>
    <property type="molecule type" value="Genomic_DNA"/>
</dbReference>
<organism evidence="4 5">
    <name type="scientific">Kroppenstedtia eburnea</name>
    <dbReference type="NCBI Taxonomy" id="714067"/>
    <lineage>
        <taxon>Bacteria</taxon>
        <taxon>Bacillati</taxon>
        <taxon>Bacillota</taxon>
        <taxon>Bacilli</taxon>
        <taxon>Bacillales</taxon>
        <taxon>Thermoactinomycetaceae</taxon>
        <taxon>Kroppenstedtia</taxon>
    </lineage>
</organism>
<evidence type="ECO:0000313" key="5">
    <source>
        <dbReference type="Proteomes" id="UP000186795"/>
    </source>
</evidence>
<protein>
    <submittedName>
        <fullName evidence="4">Perosamine synthetase</fullName>
    </submittedName>
</protein>
<dbReference type="InterPro" id="IPR015424">
    <property type="entry name" value="PyrdxlP-dep_Trfase"/>
</dbReference>
<dbReference type="Proteomes" id="UP000186795">
    <property type="component" value="Unassembled WGS sequence"/>
</dbReference>
<proteinExistence type="inferred from homology"/>
<evidence type="ECO:0000256" key="2">
    <source>
        <dbReference type="PIRSR" id="PIRSR000390-2"/>
    </source>
</evidence>
<feature type="modified residue" description="N6-(pyridoxal phosphate)lysine" evidence="2">
    <location>
        <position position="181"/>
    </location>
</feature>
<dbReference type="PANTHER" id="PTHR30244">
    <property type="entry name" value="TRANSAMINASE"/>
    <property type="match status" value="1"/>
</dbReference>
<dbReference type="RefSeq" id="WP_009709272.1">
    <property type="nucleotide sequence ID" value="NZ_CP048103.1"/>
</dbReference>
<evidence type="ECO:0000256" key="3">
    <source>
        <dbReference type="RuleBase" id="RU004508"/>
    </source>
</evidence>
<dbReference type="SUPFAM" id="SSF53383">
    <property type="entry name" value="PLP-dependent transferases"/>
    <property type="match status" value="1"/>
</dbReference>
<dbReference type="CDD" id="cd00616">
    <property type="entry name" value="AHBA_syn"/>
    <property type="match status" value="1"/>
</dbReference>
<reference evidence="5" key="1">
    <citation type="submission" date="2017-01" db="EMBL/GenBank/DDBJ databases">
        <authorList>
            <person name="Varghese N."/>
            <person name="Submissions S."/>
        </authorList>
    </citation>
    <scope>NUCLEOTIDE SEQUENCE [LARGE SCALE GENOMIC DNA]</scope>
    <source>
        <strain evidence="5">DSM 45196</strain>
    </source>
</reference>
<comment type="similarity">
    <text evidence="3">Belongs to the DegT/DnrJ/EryC1 family.</text>
</comment>
<dbReference type="GO" id="GO:0030170">
    <property type="term" value="F:pyridoxal phosphate binding"/>
    <property type="evidence" value="ECO:0007669"/>
    <property type="project" value="TreeGrafter"/>
</dbReference>
<keyword evidence="5" id="KW-1185">Reference proteome</keyword>
<dbReference type="Gene3D" id="3.90.1150.10">
    <property type="entry name" value="Aspartate Aminotransferase, domain 1"/>
    <property type="match status" value="1"/>
</dbReference>
<evidence type="ECO:0000256" key="1">
    <source>
        <dbReference type="PIRSR" id="PIRSR000390-1"/>
    </source>
</evidence>
<dbReference type="AlphaFoldDB" id="A0A1N7Q8P1"/>
<dbReference type="InterPro" id="IPR000653">
    <property type="entry name" value="DegT/StrS_aminotransferase"/>
</dbReference>
<dbReference type="InterPro" id="IPR015421">
    <property type="entry name" value="PyrdxlP-dep_Trfase_major"/>
</dbReference>
<dbReference type="InterPro" id="IPR015422">
    <property type="entry name" value="PyrdxlP-dep_Trfase_small"/>
</dbReference>
<evidence type="ECO:0000313" key="4">
    <source>
        <dbReference type="EMBL" id="SIT19213.1"/>
    </source>
</evidence>
<dbReference type="Pfam" id="PF01041">
    <property type="entry name" value="DegT_DnrJ_EryC1"/>
    <property type="match status" value="1"/>
</dbReference>
<dbReference type="PIRSF" id="PIRSF000390">
    <property type="entry name" value="PLP_StrS"/>
    <property type="match status" value="1"/>
</dbReference>